<feature type="domain" description="Aminopeptidase P N-terminal" evidence="11">
    <location>
        <begin position="2"/>
        <end position="138"/>
    </location>
</feature>
<proteinExistence type="inferred from homology"/>
<comment type="caution">
    <text evidence="12">The sequence shown here is derived from an EMBL/GenBank/DDBJ whole genome shotgun (WGS) entry which is preliminary data.</text>
</comment>
<dbReference type="PANTHER" id="PTHR43226:SF4">
    <property type="entry name" value="XAA-PRO AMINOPEPTIDASE 3"/>
    <property type="match status" value="1"/>
</dbReference>
<evidence type="ECO:0000256" key="10">
    <source>
        <dbReference type="RuleBase" id="RU000590"/>
    </source>
</evidence>
<dbReference type="InterPro" id="IPR052433">
    <property type="entry name" value="X-Pro_dipept-like"/>
</dbReference>
<keyword evidence="7" id="KW-0378">Hydrolase</keyword>
<dbReference type="InterPro" id="IPR029149">
    <property type="entry name" value="Creatin/AminoP/Spt16_N"/>
</dbReference>
<keyword evidence="5" id="KW-0645">Protease</keyword>
<dbReference type="PROSITE" id="PS00491">
    <property type="entry name" value="PROLINE_PEPTIDASE"/>
    <property type="match status" value="1"/>
</dbReference>
<sequence>MFSAETYAARRKTLLEHLAAAGATGIVFLPGNVHSARNYEDNTYPFRQDSTFLYYFGHNHAGLNGTLDVDSGESRLWGDDPSMEGIIWSGPLPGLAERAARCGCAPGGSNDSLVSLLHAAGRKGRTIHHLPPYRMDSVQWLAHCLATRVCAGPDALEQHACGAEAFDSLTRSMRQQASLPLIRAVVAQRSVKSIEEVAEIEKALGISYAMYTKAMELARPGLGERCIAAAMNATVALAGTHNSFTTICTIRGEVLHNHDYSHTMHQGDLLLIDSGAESDMGYASDITRTLPVGGLFSARQRDIYTLVLRAQQKAIDMAAPGVPFLHCHLAAAACIAEGLQSMGLLRGSVDDIVSCGAHALFFPHGLGHMLGLDVHDMEHLGEDHVGYDETVSRSTKFGLRGLRFARAPLPGFTLTVEPGCYFIPALMDKWKAEGICKDFINFDALEHFRDFGGIRIEDDILITDSGCRVLGRPIPKTPEGIEARMHARA</sequence>
<dbReference type="PANTHER" id="PTHR43226">
    <property type="entry name" value="XAA-PRO AMINOPEPTIDASE 3"/>
    <property type="match status" value="1"/>
</dbReference>
<dbReference type="InterPro" id="IPR000994">
    <property type="entry name" value="Pept_M24"/>
</dbReference>
<dbReference type="InterPro" id="IPR001131">
    <property type="entry name" value="Peptidase_M24B_aminopep-P_CS"/>
</dbReference>
<dbReference type="InterPro" id="IPR036005">
    <property type="entry name" value="Creatinase/aminopeptidase-like"/>
</dbReference>
<evidence type="ECO:0000256" key="4">
    <source>
        <dbReference type="ARBA" id="ARBA00012574"/>
    </source>
</evidence>
<keyword evidence="8" id="KW-0482">Metalloprotease</keyword>
<evidence type="ECO:0000256" key="5">
    <source>
        <dbReference type="ARBA" id="ARBA00022670"/>
    </source>
</evidence>
<evidence type="ECO:0000259" key="11">
    <source>
        <dbReference type="SMART" id="SM01011"/>
    </source>
</evidence>
<evidence type="ECO:0000256" key="3">
    <source>
        <dbReference type="ARBA" id="ARBA00008766"/>
    </source>
</evidence>
<dbReference type="InterPro" id="IPR007865">
    <property type="entry name" value="Aminopep_P_N"/>
</dbReference>
<evidence type="ECO:0000313" key="13">
    <source>
        <dbReference type="Proteomes" id="UP000503820"/>
    </source>
</evidence>
<evidence type="ECO:0000256" key="2">
    <source>
        <dbReference type="ARBA" id="ARBA00001936"/>
    </source>
</evidence>
<reference evidence="12 13" key="1">
    <citation type="submission" date="2020-05" db="EMBL/GenBank/DDBJ databases">
        <title>Draft genome sequence of Desulfovibrio psychrotolerans JS1T.</title>
        <authorList>
            <person name="Ueno A."/>
            <person name="Tamazawa S."/>
            <person name="Tamamura S."/>
            <person name="Murakami T."/>
            <person name="Kiyama T."/>
            <person name="Inomata H."/>
            <person name="Amano Y."/>
            <person name="Miyakawa K."/>
            <person name="Tamaki H."/>
            <person name="Naganuma T."/>
            <person name="Kaneko K."/>
        </authorList>
    </citation>
    <scope>NUCLEOTIDE SEQUENCE [LARGE SCALE GENOMIC DNA]</scope>
    <source>
        <strain evidence="12 13">JS1</strain>
    </source>
</reference>
<dbReference type="EC" id="3.4.11.9" evidence="4"/>
<keyword evidence="13" id="KW-1185">Reference proteome</keyword>
<dbReference type="Pfam" id="PF05195">
    <property type="entry name" value="AMP_N"/>
    <property type="match status" value="1"/>
</dbReference>
<keyword evidence="9" id="KW-0464">Manganese</keyword>
<dbReference type="Gene3D" id="3.90.230.10">
    <property type="entry name" value="Creatinase/methionine aminopeptidase superfamily"/>
    <property type="match status" value="1"/>
</dbReference>
<evidence type="ECO:0000313" key="12">
    <source>
        <dbReference type="EMBL" id="GFM36959.1"/>
    </source>
</evidence>
<evidence type="ECO:0000256" key="8">
    <source>
        <dbReference type="ARBA" id="ARBA00023049"/>
    </source>
</evidence>
<comment type="similarity">
    <text evidence="3 10">Belongs to the peptidase M24B family.</text>
</comment>
<evidence type="ECO:0000256" key="1">
    <source>
        <dbReference type="ARBA" id="ARBA00001424"/>
    </source>
</evidence>
<dbReference type="Proteomes" id="UP000503820">
    <property type="component" value="Unassembled WGS sequence"/>
</dbReference>
<dbReference type="SMART" id="SM01011">
    <property type="entry name" value="AMP_N"/>
    <property type="match status" value="1"/>
</dbReference>
<dbReference type="GO" id="GO:0006508">
    <property type="term" value="P:proteolysis"/>
    <property type="evidence" value="ECO:0007669"/>
    <property type="project" value="UniProtKB-KW"/>
</dbReference>
<organism evidence="12 13">
    <name type="scientific">Desulfovibrio psychrotolerans</name>
    <dbReference type="NCBI Taxonomy" id="415242"/>
    <lineage>
        <taxon>Bacteria</taxon>
        <taxon>Pseudomonadati</taxon>
        <taxon>Thermodesulfobacteriota</taxon>
        <taxon>Desulfovibrionia</taxon>
        <taxon>Desulfovibrionales</taxon>
        <taxon>Desulfovibrionaceae</taxon>
        <taxon>Desulfovibrio</taxon>
    </lineage>
</organism>
<dbReference type="SUPFAM" id="SSF55920">
    <property type="entry name" value="Creatinase/aminopeptidase"/>
    <property type="match status" value="1"/>
</dbReference>
<protein>
    <recommendedName>
        <fullName evidence="4">Xaa-Pro aminopeptidase</fullName>
        <ecNumber evidence="4">3.4.11.9</ecNumber>
    </recommendedName>
</protein>
<dbReference type="AlphaFoldDB" id="A0A7J0BTB9"/>
<dbReference type="CDD" id="cd01087">
    <property type="entry name" value="Prolidase"/>
    <property type="match status" value="1"/>
</dbReference>
<accession>A0A7J0BTB9</accession>
<dbReference type="Pfam" id="PF00557">
    <property type="entry name" value="Peptidase_M24"/>
    <property type="match status" value="1"/>
</dbReference>
<dbReference type="GO" id="GO:0070006">
    <property type="term" value="F:metalloaminopeptidase activity"/>
    <property type="evidence" value="ECO:0007669"/>
    <property type="project" value="InterPro"/>
</dbReference>
<evidence type="ECO:0000256" key="9">
    <source>
        <dbReference type="ARBA" id="ARBA00023211"/>
    </source>
</evidence>
<keyword evidence="6 10" id="KW-0479">Metal-binding</keyword>
<comment type="catalytic activity">
    <reaction evidence="1">
        <text>Release of any N-terminal amino acid, including proline, that is linked to proline, even from a dipeptide or tripeptide.</text>
        <dbReference type="EC" id="3.4.11.9"/>
    </reaction>
</comment>
<comment type="cofactor">
    <cofactor evidence="2">
        <name>Mn(2+)</name>
        <dbReference type="ChEBI" id="CHEBI:29035"/>
    </cofactor>
</comment>
<dbReference type="EMBL" id="BLVP01000008">
    <property type="protein sequence ID" value="GFM36959.1"/>
    <property type="molecule type" value="Genomic_DNA"/>
</dbReference>
<dbReference type="RefSeq" id="WP_174409621.1">
    <property type="nucleotide sequence ID" value="NZ_BLVP01000008.1"/>
</dbReference>
<name>A0A7J0BTB9_9BACT</name>
<dbReference type="GO" id="GO:0030145">
    <property type="term" value="F:manganese ion binding"/>
    <property type="evidence" value="ECO:0007669"/>
    <property type="project" value="InterPro"/>
</dbReference>
<gene>
    <name evidence="12" type="primary">pepP</name>
    <name evidence="12" type="ORF">DSM19430T_16430</name>
</gene>
<evidence type="ECO:0000256" key="6">
    <source>
        <dbReference type="ARBA" id="ARBA00022723"/>
    </source>
</evidence>
<dbReference type="GO" id="GO:0005829">
    <property type="term" value="C:cytosol"/>
    <property type="evidence" value="ECO:0007669"/>
    <property type="project" value="TreeGrafter"/>
</dbReference>
<dbReference type="Gene3D" id="3.40.350.10">
    <property type="entry name" value="Creatinase/prolidase N-terminal domain"/>
    <property type="match status" value="1"/>
</dbReference>
<evidence type="ECO:0000256" key="7">
    <source>
        <dbReference type="ARBA" id="ARBA00022801"/>
    </source>
</evidence>
<dbReference type="SUPFAM" id="SSF53092">
    <property type="entry name" value="Creatinase/prolidase N-terminal domain"/>
    <property type="match status" value="1"/>
</dbReference>